<sequence>MSSFNIQAPFEPKGDQPRAIAQLTDYVQQGHRYQTLLGATGTGKTHSIARVIQNVGKPTLVLAHNKTLAAQLCNELREFFPDNAVEYFISYYDYYQPEAYIPVTDTYIAKTASINEEIDMLRHSATRSLFERKDVIVVASISCIYGLGIPAEYLNASVRFAVGMETDQRQILRDLSTVQYERNDLDVGRGRFRVKGDVLEIGPAYEDRIIRIEFFGDEIDAIRYIDPITGATLQSMESVNIYPAKHFVTPEDRLEAACIAIQDELKERLAELESENKLLEAQRLEQRTRYDLEMLREVGYCNGVENYARHLAGRPAGSPPECLLDYFPKDWLLVIDESHVTLPQLKGMYNGDRARKTVLIEHGFRLPSAADNRPLKDEEFWQKVNQCIFVSATPGDWELQVSDGVFETTGEGKDASSVYLRGTGRVVEQVIRPTGVLDPEIFVRPTEGQIDDLLGEVRDRVEKGERTLVTTLTKRMAEDLTEYLQERGIRVRYLHSEINSIERIEILQDLRQGAFDVLIGVNLLREGLDLPEVSLVAILDADKEGFLRAERSLIQTIGRAARHVRGQAILYADNLTDSMARAIEETERRRQIQMEYNEKHGITPQPIVRRQNNAILQFLEVSRRVSAHELEEMIDQSEDLPLENIPDLIVKLEAEMKEAAKKLEFEEAAKMRDKIKQLRDRLTGRR</sequence>
<dbReference type="Pfam" id="PF17757">
    <property type="entry name" value="UvrB_inter"/>
    <property type="match status" value="1"/>
</dbReference>
<dbReference type="EMBL" id="CP053540">
    <property type="protein sequence ID" value="WOB45467.1"/>
    <property type="molecule type" value="Genomic_DNA"/>
</dbReference>
<evidence type="ECO:0000313" key="18">
    <source>
        <dbReference type="EMBL" id="WOB45467.1"/>
    </source>
</evidence>
<dbReference type="Pfam" id="PF04851">
    <property type="entry name" value="ResIII"/>
    <property type="match status" value="1"/>
</dbReference>
<dbReference type="AlphaFoldDB" id="A0AA96Y5V2"/>
<feature type="coiled-coil region" evidence="14">
    <location>
        <begin position="649"/>
        <end position="681"/>
    </location>
</feature>
<feature type="binding site" evidence="12">
    <location>
        <begin position="38"/>
        <end position="45"/>
    </location>
    <ligand>
        <name>ATP</name>
        <dbReference type="ChEBI" id="CHEBI:30616"/>
    </ligand>
</feature>
<dbReference type="CDD" id="cd18790">
    <property type="entry name" value="SF2_C_UvrB"/>
    <property type="match status" value="1"/>
</dbReference>
<dbReference type="HAMAP" id="MF_00204">
    <property type="entry name" value="UvrB"/>
    <property type="match status" value="1"/>
</dbReference>
<evidence type="ECO:0000256" key="2">
    <source>
        <dbReference type="ARBA" id="ARBA00008533"/>
    </source>
</evidence>
<dbReference type="Pfam" id="PF00271">
    <property type="entry name" value="Helicase_C"/>
    <property type="match status" value="1"/>
</dbReference>
<feature type="domain" description="Helicase C-terminal" evidence="17">
    <location>
        <begin position="449"/>
        <end position="615"/>
    </location>
</feature>
<dbReference type="InterPro" id="IPR001650">
    <property type="entry name" value="Helicase_C-like"/>
</dbReference>
<comment type="domain">
    <text evidence="12">The beta-hairpin motif is involved in DNA binding.</text>
</comment>
<evidence type="ECO:0000256" key="7">
    <source>
        <dbReference type="ARBA" id="ARBA00022840"/>
    </source>
</evidence>
<dbReference type="InterPro" id="IPR041471">
    <property type="entry name" value="UvrB_inter"/>
</dbReference>
<comment type="subunit">
    <text evidence="10 12 13">Forms a heterotetramer with UvrA during the search for lesions. Interacts with UvrC in an incision complex.</text>
</comment>
<keyword evidence="7 12" id="KW-0067">ATP-binding</keyword>
<evidence type="ECO:0000256" key="8">
    <source>
        <dbReference type="ARBA" id="ARBA00022881"/>
    </source>
</evidence>
<evidence type="ECO:0000259" key="17">
    <source>
        <dbReference type="PROSITE" id="PS51194"/>
    </source>
</evidence>
<dbReference type="PROSITE" id="PS51192">
    <property type="entry name" value="HELICASE_ATP_BIND_1"/>
    <property type="match status" value="1"/>
</dbReference>
<keyword evidence="12 13" id="KW-0742">SOS response</keyword>
<evidence type="ECO:0000256" key="12">
    <source>
        <dbReference type="HAMAP-Rule" id="MF_00204"/>
    </source>
</evidence>
<feature type="coiled-coil region" evidence="14">
    <location>
        <begin position="262"/>
        <end position="289"/>
    </location>
</feature>
<dbReference type="GO" id="GO:0009380">
    <property type="term" value="C:excinuclease repair complex"/>
    <property type="evidence" value="ECO:0007669"/>
    <property type="project" value="InterPro"/>
</dbReference>
<evidence type="ECO:0000256" key="13">
    <source>
        <dbReference type="RuleBase" id="RU003587"/>
    </source>
</evidence>
<dbReference type="Pfam" id="PF12344">
    <property type="entry name" value="UvrB"/>
    <property type="match status" value="1"/>
</dbReference>
<dbReference type="InterPro" id="IPR001943">
    <property type="entry name" value="UVR_dom"/>
</dbReference>
<dbReference type="CDD" id="cd17916">
    <property type="entry name" value="DEXHc_UvrB"/>
    <property type="match status" value="1"/>
</dbReference>
<dbReference type="PROSITE" id="PS51194">
    <property type="entry name" value="HELICASE_CTER"/>
    <property type="match status" value="1"/>
</dbReference>
<dbReference type="Pfam" id="PF02151">
    <property type="entry name" value="UVR"/>
    <property type="match status" value="1"/>
</dbReference>
<dbReference type="SMART" id="SM00487">
    <property type="entry name" value="DEXDc"/>
    <property type="match status" value="1"/>
</dbReference>
<organism evidence="18">
    <name type="scientific">Thermoleptolyngbya oregonensis NK1-22</name>
    <dbReference type="NCBI Taxonomy" id="2547457"/>
    <lineage>
        <taxon>Bacteria</taxon>
        <taxon>Bacillati</taxon>
        <taxon>Cyanobacteriota</taxon>
        <taxon>Cyanophyceae</taxon>
        <taxon>Oculatellales</taxon>
        <taxon>Oculatellaceae</taxon>
        <taxon>Thermoleptolyngbya</taxon>
    </lineage>
</organism>
<keyword evidence="3 12" id="KW-0963">Cytoplasm</keyword>
<dbReference type="InterPro" id="IPR004807">
    <property type="entry name" value="UvrB"/>
</dbReference>
<keyword evidence="4 12" id="KW-0547">Nucleotide-binding</keyword>
<gene>
    <name evidence="12 18" type="primary">uvrB</name>
    <name evidence="18" type="ORF">HNI00_21780</name>
</gene>
<evidence type="ECO:0000256" key="6">
    <source>
        <dbReference type="ARBA" id="ARBA00022769"/>
    </source>
</evidence>
<dbReference type="GO" id="GO:0006289">
    <property type="term" value="P:nucleotide-excision repair"/>
    <property type="evidence" value="ECO:0007669"/>
    <property type="project" value="UniProtKB-UniRule"/>
</dbReference>
<keyword evidence="8 12" id="KW-0267">Excision nuclease</keyword>
<dbReference type="GO" id="GO:0009381">
    <property type="term" value="F:excinuclease ABC activity"/>
    <property type="evidence" value="ECO:0007669"/>
    <property type="project" value="UniProtKB-UniRule"/>
</dbReference>
<evidence type="ECO:0000259" key="16">
    <source>
        <dbReference type="PROSITE" id="PS51192"/>
    </source>
</evidence>
<evidence type="ECO:0000256" key="9">
    <source>
        <dbReference type="ARBA" id="ARBA00023204"/>
    </source>
</evidence>
<evidence type="ECO:0000259" key="15">
    <source>
        <dbReference type="PROSITE" id="PS50151"/>
    </source>
</evidence>
<dbReference type="NCBIfam" id="NF003673">
    <property type="entry name" value="PRK05298.1"/>
    <property type="match status" value="1"/>
</dbReference>
<dbReference type="KEGG" id="tog:HNI00_21780"/>
<dbReference type="GO" id="GO:0016887">
    <property type="term" value="F:ATP hydrolysis activity"/>
    <property type="evidence" value="ECO:0007669"/>
    <property type="project" value="InterPro"/>
</dbReference>
<dbReference type="SUPFAM" id="SSF46600">
    <property type="entry name" value="C-terminal UvrC-binding domain of UvrB"/>
    <property type="match status" value="1"/>
</dbReference>
<feature type="domain" description="UVR" evidence="15">
    <location>
        <begin position="646"/>
        <end position="681"/>
    </location>
</feature>
<dbReference type="PROSITE" id="PS50151">
    <property type="entry name" value="UVR"/>
    <property type="match status" value="1"/>
</dbReference>
<dbReference type="GO" id="GO:0009432">
    <property type="term" value="P:SOS response"/>
    <property type="evidence" value="ECO:0007669"/>
    <property type="project" value="UniProtKB-UniRule"/>
</dbReference>
<keyword evidence="14" id="KW-0175">Coiled coil</keyword>
<dbReference type="InterPro" id="IPR006935">
    <property type="entry name" value="Helicase/UvrB_N"/>
</dbReference>
<dbReference type="RefSeq" id="WP_316789455.1">
    <property type="nucleotide sequence ID" value="NZ_CP053540.1"/>
</dbReference>
<keyword evidence="9 12" id="KW-0234">DNA repair</keyword>
<keyword evidence="6 12" id="KW-0228">DNA excision</keyword>
<name>A0AA96Y5V2_9CYAN</name>
<dbReference type="GO" id="GO:0005524">
    <property type="term" value="F:ATP binding"/>
    <property type="evidence" value="ECO:0007669"/>
    <property type="project" value="UniProtKB-UniRule"/>
</dbReference>
<comment type="subcellular location">
    <subcellularLocation>
        <location evidence="1 12 13">Cytoplasm</location>
    </subcellularLocation>
</comment>
<evidence type="ECO:0000256" key="11">
    <source>
        <dbReference type="ARBA" id="ARBA00029504"/>
    </source>
</evidence>
<dbReference type="InterPro" id="IPR014001">
    <property type="entry name" value="Helicase_ATP-bd"/>
</dbReference>
<evidence type="ECO:0000256" key="1">
    <source>
        <dbReference type="ARBA" id="ARBA00004496"/>
    </source>
</evidence>
<dbReference type="SUPFAM" id="SSF52540">
    <property type="entry name" value="P-loop containing nucleoside triphosphate hydrolases"/>
    <property type="match status" value="2"/>
</dbReference>
<evidence type="ECO:0000256" key="3">
    <source>
        <dbReference type="ARBA" id="ARBA00022490"/>
    </source>
</evidence>
<evidence type="ECO:0000256" key="4">
    <source>
        <dbReference type="ARBA" id="ARBA00022741"/>
    </source>
</evidence>
<comment type="function">
    <text evidence="12">The UvrABC repair system catalyzes the recognition and processing of DNA lesions. A damage recognition complex composed of 2 UvrA and 2 UvrB subunits scans DNA for abnormalities. Upon binding of the UvrA(2)B(2) complex to a putative damaged site, the DNA wraps around one UvrB monomer. DNA wrap is dependent on ATP binding by UvrB and probably causes local melting of the DNA helix, facilitating insertion of UvrB beta-hairpin between the DNA strands. Then UvrB probes one DNA strand for the presence of a lesion. If a lesion is found the UvrA subunits dissociate and the UvrB-DNA preincision complex is formed. This complex is subsequently bound by UvrC and the second UvrB is released. If no lesion is found, the DNA wraps around the other UvrB subunit that will check the other stand for damage.</text>
</comment>
<dbReference type="Gene3D" id="3.40.50.300">
    <property type="entry name" value="P-loop containing nucleotide triphosphate hydrolases"/>
    <property type="match status" value="3"/>
</dbReference>
<evidence type="ECO:0000256" key="10">
    <source>
        <dbReference type="ARBA" id="ARBA00026033"/>
    </source>
</evidence>
<dbReference type="GO" id="GO:0005737">
    <property type="term" value="C:cytoplasm"/>
    <property type="evidence" value="ECO:0007669"/>
    <property type="project" value="UniProtKB-SubCell"/>
</dbReference>
<feature type="short sequence motif" description="Beta-hairpin" evidence="12">
    <location>
        <begin position="91"/>
        <end position="114"/>
    </location>
</feature>
<reference evidence="18" key="1">
    <citation type="submission" date="2020-05" db="EMBL/GenBank/DDBJ databases">
        <authorList>
            <person name="Zhu T."/>
            <person name="Keshari N."/>
            <person name="Lu X."/>
        </authorList>
    </citation>
    <scope>NUCLEOTIDE SEQUENCE</scope>
    <source>
        <strain evidence="18">NK1-22</strain>
    </source>
</reference>
<dbReference type="SMART" id="SM00490">
    <property type="entry name" value="HELICc"/>
    <property type="match status" value="1"/>
</dbReference>
<dbReference type="PANTHER" id="PTHR24029:SF0">
    <property type="entry name" value="UVRABC SYSTEM PROTEIN B"/>
    <property type="match status" value="1"/>
</dbReference>
<dbReference type="InterPro" id="IPR024759">
    <property type="entry name" value="UvrB_YAD/RRR_dom"/>
</dbReference>
<accession>A0AA96Y5V2</accession>
<feature type="domain" description="Helicase ATP-binding" evidence="16">
    <location>
        <begin position="25"/>
        <end position="185"/>
    </location>
</feature>
<dbReference type="Gene3D" id="4.10.860.10">
    <property type="entry name" value="UVR domain"/>
    <property type="match status" value="1"/>
</dbReference>
<comment type="similarity">
    <text evidence="2 12 13">Belongs to the UvrB family.</text>
</comment>
<evidence type="ECO:0000256" key="14">
    <source>
        <dbReference type="SAM" id="Coils"/>
    </source>
</evidence>
<dbReference type="PANTHER" id="PTHR24029">
    <property type="entry name" value="UVRABC SYSTEM PROTEIN B"/>
    <property type="match status" value="1"/>
</dbReference>
<dbReference type="InterPro" id="IPR027417">
    <property type="entry name" value="P-loop_NTPase"/>
</dbReference>
<keyword evidence="5 12" id="KW-0227">DNA damage</keyword>
<protein>
    <recommendedName>
        <fullName evidence="11 12">UvrABC system protein B</fullName>
        <shortName evidence="12">Protein UvrB</shortName>
    </recommendedName>
    <alternativeName>
        <fullName evidence="12">Excinuclease ABC subunit B</fullName>
    </alternativeName>
</protein>
<dbReference type="InterPro" id="IPR036876">
    <property type="entry name" value="UVR_dom_sf"/>
</dbReference>
<dbReference type="GO" id="GO:0003677">
    <property type="term" value="F:DNA binding"/>
    <property type="evidence" value="ECO:0007669"/>
    <property type="project" value="UniProtKB-UniRule"/>
</dbReference>
<evidence type="ECO:0000256" key="5">
    <source>
        <dbReference type="ARBA" id="ARBA00022763"/>
    </source>
</evidence>
<proteinExistence type="inferred from homology"/>